<gene>
    <name evidence="2" type="ORF">OTU49_007143</name>
</gene>
<organism evidence="2 3">
    <name type="scientific">Cherax quadricarinatus</name>
    <name type="common">Australian red claw crayfish</name>
    <dbReference type="NCBI Taxonomy" id="27406"/>
    <lineage>
        <taxon>Eukaryota</taxon>
        <taxon>Metazoa</taxon>
        <taxon>Ecdysozoa</taxon>
        <taxon>Arthropoda</taxon>
        <taxon>Crustacea</taxon>
        <taxon>Multicrustacea</taxon>
        <taxon>Malacostraca</taxon>
        <taxon>Eumalacostraca</taxon>
        <taxon>Eucarida</taxon>
        <taxon>Decapoda</taxon>
        <taxon>Pleocyemata</taxon>
        <taxon>Astacidea</taxon>
        <taxon>Parastacoidea</taxon>
        <taxon>Parastacidae</taxon>
        <taxon>Cherax</taxon>
    </lineage>
</organism>
<accession>A0AAW0WX83</accession>
<protein>
    <submittedName>
        <fullName evidence="2">Uncharacterized protein</fullName>
    </submittedName>
</protein>
<proteinExistence type="predicted"/>
<comment type="caution">
    <text evidence="2">The sequence shown here is derived from an EMBL/GenBank/DDBJ whole genome shotgun (WGS) entry which is preliminary data.</text>
</comment>
<dbReference type="EMBL" id="JARKIK010000058">
    <property type="protein sequence ID" value="KAK8732019.1"/>
    <property type="molecule type" value="Genomic_DNA"/>
</dbReference>
<sequence>MMLPHSFTFISTKYVGVGTGGVGVGIGGAGVGTDGMGVGTGVGMRASNMEGRTGGGRVLVVLVAVWCCLTTCDTKGIFLISPSCGTRRQVERLSVPAGGGWLYTPSVPAAGDRLFTSKLQIISDDAVCHVPAHATLKVSISENKSLFSVEEASSGETVCILNTNDELQLNTGKAKFSCSKSIEDDLRAELEDTEVMAGIPGESAHRQAEAGVVSVRSEREKRARRKEKRVKVTSPPSLPSAPSGHVVASVAAENVTHEATIRKTAKTTTSITTYKASTTKKIITTVFPP</sequence>
<keyword evidence="3" id="KW-1185">Reference proteome</keyword>
<name>A0AAW0WX83_CHEQU</name>
<feature type="non-terminal residue" evidence="2">
    <location>
        <position position="289"/>
    </location>
</feature>
<dbReference type="AlphaFoldDB" id="A0AAW0WX83"/>
<evidence type="ECO:0000313" key="3">
    <source>
        <dbReference type="Proteomes" id="UP001445076"/>
    </source>
</evidence>
<feature type="compositionally biased region" description="Basic residues" evidence="1">
    <location>
        <begin position="222"/>
        <end position="231"/>
    </location>
</feature>
<evidence type="ECO:0000256" key="1">
    <source>
        <dbReference type="SAM" id="MobiDB-lite"/>
    </source>
</evidence>
<dbReference type="Proteomes" id="UP001445076">
    <property type="component" value="Unassembled WGS sequence"/>
</dbReference>
<feature type="region of interest" description="Disordered" evidence="1">
    <location>
        <begin position="217"/>
        <end position="245"/>
    </location>
</feature>
<evidence type="ECO:0000313" key="2">
    <source>
        <dbReference type="EMBL" id="KAK8732019.1"/>
    </source>
</evidence>
<reference evidence="2 3" key="1">
    <citation type="journal article" date="2024" name="BMC Genomics">
        <title>Genome assembly of redclaw crayfish (Cherax quadricarinatus) provides insights into its immune adaptation and hypoxia tolerance.</title>
        <authorList>
            <person name="Liu Z."/>
            <person name="Zheng J."/>
            <person name="Li H."/>
            <person name="Fang K."/>
            <person name="Wang S."/>
            <person name="He J."/>
            <person name="Zhou D."/>
            <person name="Weng S."/>
            <person name="Chi M."/>
            <person name="Gu Z."/>
            <person name="He J."/>
            <person name="Li F."/>
            <person name="Wang M."/>
        </authorList>
    </citation>
    <scope>NUCLEOTIDE SEQUENCE [LARGE SCALE GENOMIC DNA]</scope>
    <source>
        <strain evidence="2">ZL_2023a</strain>
    </source>
</reference>